<accession>A0AAW0AZ83</accession>
<dbReference type="EC" id="5.6.2.4" evidence="5"/>
<dbReference type="InterPro" id="IPR027417">
    <property type="entry name" value="P-loop_NTPase"/>
</dbReference>
<reference evidence="7 8" key="1">
    <citation type="journal article" date="2024" name="J Genomics">
        <title>Draft genome sequencing and assembly of Favolaschia claudopus CIRM-BRFM 2984 isolated from oak limbs.</title>
        <authorList>
            <person name="Navarro D."/>
            <person name="Drula E."/>
            <person name="Chaduli D."/>
            <person name="Cazenave R."/>
            <person name="Ahrendt S."/>
            <person name="Wang J."/>
            <person name="Lipzen A."/>
            <person name="Daum C."/>
            <person name="Barry K."/>
            <person name="Grigoriev I.V."/>
            <person name="Favel A."/>
            <person name="Rosso M.N."/>
            <person name="Martin F."/>
        </authorList>
    </citation>
    <scope>NUCLEOTIDE SEQUENCE [LARGE SCALE GENOMIC DNA]</scope>
    <source>
        <strain evidence="7 8">CIRM-BRFM 2984</strain>
    </source>
</reference>
<dbReference type="InterPro" id="IPR011545">
    <property type="entry name" value="DEAD/DEAH_box_helicase_dom"/>
</dbReference>
<keyword evidence="2" id="KW-0238">DNA-binding</keyword>
<comment type="similarity">
    <text evidence="1">Belongs to the helicase family. RecQ subfamily.</text>
</comment>
<dbReference type="GO" id="GO:0003677">
    <property type="term" value="F:DNA binding"/>
    <property type="evidence" value="ECO:0007669"/>
    <property type="project" value="UniProtKB-KW"/>
</dbReference>
<evidence type="ECO:0000313" key="8">
    <source>
        <dbReference type="Proteomes" id="UP001362999"/>
    </source>
</evidence>
<dbReference type="PANTHER" id="PTHR13710">
    <property type="entry name" value="DNA HELICASE RECQ FAMILY MEMBER"/>
    <property type="match status" value="1"/>
</dbReference>
<sequence>MPFAPLTTLDHLDPERLSRTSQTLCNVFNLPSLHPHQEQAGQNILKGISTILDVPTGGGKTIAFWYSLFYHWQPGNTNENDKKIVLVIGPLVALLRSQASNLNKHGVPAIAVTGSNAHLEKDLMDLGQNKFRVGFVGPEMALSAQFHKHVLNQVPFTRNIICLVIDELHCICEWGTDDLAHISS</sequence>
<dbReference type="EMBL" id="JAWWNJ010000046">
    <property type="protein sequence ID" value="KAK7018608.1"/>
    <property type="molecule type" value="Genomic_DNA"/>
</dbReference>
<evidence type="ECO:0000256" key="2">
    <source>
        <dbReference type="ARBA" id="ARBA00023125"/>
    </source>
</evidence>
<dbReference type="PROSITE" id="PS51192">
    <property type="entry name" value="HELICASE_ATP_BIND_1"/>
    <property type="match status" value="1"/>
</dbReference>
<dbReference type="Gene3D" id="3.40.50.300">
    <property type="entry name" value="P-loop containing nucleotide triphosphate hydrolases"/>
    <property type="match status" value="1"/>
</dbReference>
<dbReference type="GO" id="GO:0043138">
    <property type="term" value="F:3'-5' DNA helicase activity"/>
    <property type="evidence" value="ECO:0007669"/>
    <property type="project" value="UniProtKB-EC"/>
</dbReference>
<organism evidence="7 8">
    <name type="scientific">Favolaschia claudopus</name>
    <dbReference type="NCBI Taxonomy" id="2862362"/>
    <lineage>
        <taxon>Eukaryota</taxon>
        <taxon>Fungi</taxon>
        <taxon>Dikarya</taxon>
        <taxon>Basidiomycota</taxon>
        <taxon>Agaricomycotina</taxon>
        <taxon>Agaricomycetes</taxon>
        <taxon>Agaricomycetidae</taxon>
        <taxon>Agaricales</taxon>
        <taxon>Marasmiineae</taxon>
        <taxon>Mycenaceae</taxon>
        <taxon>Favolaschia</taxon>
    </lineage>
</organism>
<dbReference type="PANTHER" id="PTHR13710:SF105">
    <property type="entry name" value="ATP-DEPENDENT DNA HELICASE Q1"/>
    <property type="match status" value="1"/>
</dbReference>
<keyword evidence="8" id="KW-1185">Reference proteome</keyword>
<dbReference type="GO" id="GO:0016787">
    <property type="term" value="F:hydrolase activity"/>
    <property type="evidence" value="ECO:0007669"/>
    <property type="project" value="UniProtKB-KW"/>
</dbReference>
<dbReference type="Pfam" id="PF00270">
    <property type="entry name" value="DEAD"/>
    <property type="match status" value="1"/>
</dbReference>
<dbReference type="AlphaFoldDB" id="A0AAW0AZ83"/>
<proteinExistence type="inferred from homology"/>
<dbReference type="Proteomes" id="UP001362999">
    <property type="component" value="Unassembled WGS sequence"/>
</dbReference>
<dbReference type="GO" id="GO:0006281">
    <property type="term" value="P:DNA repair"/>
    <property type="evidence" value="ECO:0007669"/>
    <property type="project" value="TreeGrafter"/>
</dbReference>
<dbReference type="InterPro" id="IPR014001">
    <property type="entry name" value="Helicase_ATP-bd"/>
</dbReference>
<evidence type="ECO:0000259" key="6">
    <source>
        <dbReference type="PROSITE" id="PS51192"/>
    </source>
</evidence>
<comment type="catalytic activity">
    <reaction evidence="4">
        <text>Couples ATP hydrolysis with the unwinding of duplex DNA by translocating in the 3'-5' direction.</text>
        <dbReference type="EC" id="5.6.2.4"/>
    </reaction>
</comment>
<dbReference type="GO" id="GO:0009378">
    <property type="term" value="F:four-way junction helicase activity"/>
    <property type="evidence" value="ECO:0007669"/>
    <property type="project" value="TreeGrafter"/>
</dbReference>
<evidence type="ECO:0000256" key="4">
    <source>
        <dbReference type="ARBA" id="ARBA00034617"/>
    </source>
</evidence>
<evidence type="ECO:0000256" key="1">
    <source>
        <dbReference type="ARBA" id="ARBA00005446"/>
    </source>
</evidence>
<keyword evidence="7" id="KW-0378">Hydrolase</keyword>
<evidence type="ECO:0000256" key="5">
    <source>
        <dbReference type="ARBA" id="ARBA00034808"/>
    </source>
</evidence>
<comment type="caution">
    <text evidence="7">The sequence shown here is derived from an EMBL/GenBank/DDBJ whole genome shotgun (WGS) entry which is preliminary data.</text>
</comment>
<keyword evidence="3" id="KW-0413">Isomerase</keyword>
<evidence type="ECO:0000313" key="7">
    <source>
        <dbReference type="EMBL" id="KAK7018608.1"/>
    </source>
</evidence>
<gene>
    <name evidence="7" type="ORF">R3P38DRAFT_3559134</name>
</gene>
<dbReference type="GO" id="GO:0006310">
    <property type="term" value="P:DNA recombination"/>
    <property type="evidence" value="ECO:0007669"/>
    <property type="project" value="TreeGrafter"/>
</dbReference>
<name>A0AAW0AZ83_9AGAR</name>
<protein>
    <recommendedName>
        <fullName evidence="5">DNA 3'-5' helicase</fullName>
        <ecNumber evidence="5">5.6.2.4</ecNumber>
    </recommendedName>
</protein>
<dbReference type="GO" id="GO:0005694">
    <property type="term" value="C:chromosome"/>
    <property type="evidence" value="ECO:0007669"/>
    <property type="project" value="TreeGrafter"/>
</dbReference>
<dbReference type="GO" id="GO:0005737">
    <property type="term" value="C:cytoplasm"/>
    <property type="evidence" value="ECO:0007669"/>
    <property type="project" value="TreeGrafter"/>
</dbReference>
<dbReference type="SUPFAM" id="SSF52540">
    <property type="entry name" value="P-loop containing nucleoside triphosphate hydrolases"/>
    <property type="match status" value="1"/>
</dbReference>
<feature type="domain" description="Helicase ATP-binding" evidence="6">
    <location>
        <begin position="41"/>
        <end position="184"/>
    </location>
</feature>
<dbReference type="GO" id="GO:0005524">
    <property type="term" value="F:ATP binding"/>
    <property type="evidence" value="ECO:0007669"/>
    <property type="project" value="InterPro"/>
</dbReference>
<evidence type="ECO:0000256" key="3">
    <source>
        <dbReference type="ARBA" id="ARBA00023235"/>
    </source>
</evidence>